<reference evidence="8" key="1">
    <citation type="journal article" date="2019" name="Int. J. Syst. Evol. Microbiol.">
        <title>The Global Catalogue of Microorganisms (GCM) 10K type strain sequencing project: providing services to taxonomists for standard genome sequencing and annotation.</title>
        <authorList>
            <consortium name="The Broad Institute Genomics Platform"/>
            <consortium name="The Broad Institute Genome Sequencing Center for Infectious Disease"/>
            <person name="Wu L."/>
            <person name="Ma J."/>
        </authorList>
    </citation>
    <scope>NUCLEOTIDE SEQUENCE [LARGE SCALE GENOMIC DNA]</scope>
    <source>
        <strain evidence="8">CCUG 53270</strain>
    </source>
</reference>
<keyword evidence="3" id="KW-0233">DNA recombination</keyword>
<comment type="similarity">
    <text evidence="1">Belongs to the 'phage' integrase family.</text>
</comment>
<dbReference type="RefSeq" id="WP_345586282.1">
    <property type="nucleotide sequence ID" value="NZ_BAABJG010000003.1"/>
</dbReference>
<feature type="domain" description="Core-binding (CB)" evidence="6">
    <location>
        <begin position="20"/>
        <end position="124"/>
    </location>
</feature>
<dbReference type="Gene3D" id="1.10.150.130">
    <property type="match status" value="1"/>
</dbReference>
<dbReference type="InterPro" id="IPR010998">
    <property type="entry name" value="Integrase_recombinase_N"/>
</dbReference>
<dbReference type="InterPro" id="IPR025269">
    <property type="entry name" value="SAM-like_dom"/>
</dbReference>
<evidence type="ECO:0000259" key="6">
    <source>
        <dbReference type="PROSITE" id="PS51900"/>
    </source>
</evidence>
<keyword evidence="2 4" id="KW-0238">DNA-binding</keyword>
<comment type="caution">
    <text evidence="7">The sequence shown here is derived from an EMBL/GenBank/DDBJ whole genome shotgun (WGS) entry which is preliminary data.</text>
</comment>
<evidence type="ECO:0000256" key="3">
    <source>
        <dbReference type="ARBA" id="ARBA00023172"/>
    </source>
</evidence>
<dbReference type="EMBL" id="JBHTLU010000019">
    <property type="protein sequence ID" value="MFD1221980.1"/>
    <property type="molecule type" value="Genomic_DNA"/>
</dbReference>
<evidence type="ECO:0000313" key="8">
    <source>
        <dbReference type="Proteomes" id="UP001597180"/>
    </source>
</evidence>
<feature type="domain" description="Tyr recombinase" evidence="5">
    <location>
        <begin position="145"/>
        <end position="328"/>
    </location>
</feature>
<dbReference type="PROSITE" id="PS51898">
    <property type="entry name" value="TYR_RECOMBINASE"/>
    <property type="match status" value="1"/>
</dbReference>
<evidence type="ECO:0000259" key="5">
    <source>
        <dbReference type="PROSITE" id="PS51898"/>
    </source>
</evidence>
<dbReference type="Pfam" id="PF13102">
    <property type="entry name" value="Phage_int_SAM_5"/>
    <property type="match status" value="1"/>
</dbReference>
<evidence type="ECO:0000256" key="2">
    <source>
        <dbReference type="ARBA" id="ARBA00023125"/>
    </source>
</evidence>
<dbReference type="InterPro" id="IPR011010">
    <property type="entry name" value="DNA_brk_join_enz"/>
</dbReference>
<dbReference type="InterPro" id="IPR044068">
    <property type="entry name" value="CB"/>
</dbReference>
<dbReference type="InterPro" id="IPR050090">
    <property type="entry name" value="Tyrosine_recombinase_XerCD"/>
</dbReference>
<dbReference type="Proteomes" id="UP001597180">
    <property type="component" value="Unassembled WGS sequence"/>
</dbReference>
<name>A0ABW3UQU0_9BACL</name>
<evidence type="ECO:0000313" key="7">
    <source>
        <dbReference type="EMBL" id="MFD1221980.1"/>
    </source>
</evidence>
<dbReference type="PROSITE" id="PS51900">
    <property type="entry name" value="CB"/>
    <property type="match status" value="1"/>
</dbReference>
<dbReference type="SUPFAM" id="SSF56349">
    <property type="entry name" value="DNA breaking-rejoining enzymes"/>
    <property type="match status" value="1"/>
</dbReference>
<gene>
    <name evidence="7" type="ORF">ACFQ4B_17810</name>
</gene>
<organism evidence="7 8">
    <name type="scientific">Paenibacillus vulneris</name>
    <dbReference type="NCBI Taxonomy" id="1133364"/>
    <lineage>
        <taxon>Bacteria</taxon>
        <taxon>Bacillati</taxon>
        <taxon>Bacillota</taxon>
        <taxon>Bacilli</taxon>
        <taxon>Bacillales</taxon>
        <taxon>Paenibacillaceae</taxon>
        <taxon>Paenibacillus</taxon>
    </lineage>
</organism>
<sequence length="341" mass="39598">MALHKKKRKITVSSVEYPELTLDSALDLVISVKRSEGLRERTLRDYVKDFGYFKKWLEEYHPDIQFVHELTTAIFRDHIAWMKYDAKKYAGHKYNGHKDHGVGLSDTTVNIRLRVLKAIFNQLERDGLISENPIASVKLLRQDVDLTNCFSDEEVKAILAQPNQRDFVGFRDYIAIITMLDSGLRVSELLSLRAADIDFQTRFITLPGERSKNRQPRLVPISAHTAKLLLQLIGENRQHFTTDRLFMSINGEPISANHFNKRLKYYAEKASISAKKLTAHVYRHTWAKNMILNGCDPFTLQKIGGWSDIRTMRRYIQMNTEEMRKSHDSYSPVNTLVKKRI</sequence>
<dbReference type="InterPro" id="IPR013762">
    <property type="entry name" value="Integrase-like_cat_sf"/>
</dbReference>
<dbReference type="Gene3D" id="1.10.443.10">
    <property type="entry name" value="Intergrase catalytic core"/>
    <property type="match status" value="1"/>
</dbReference>
<accession>A0ABW3UQU0</accession>
<evidence type="ECO:0000256" key="1">
    <source>
        <dbReference type="ARBA" id="ARBA00008857"/>
    </source>
</evidence>
<dbReference type="PANTHER" id="PTHR30349:SF41">
    <property type="entry name" value="INTEGRASE_RECOMBINASE PROTEIN MJ0367-RELATED"/>
    <property type="match status" value="1"/>
</dbReference>
<dbReference type="CDD" id="cd00397">
    <property type="entry name" value="DNA_BRE_C"/>
    <property type="match status" value="1"/>
</dbReference>
<protein>
    <submittedName>
        <fullName evidence="7">Tyrosine-type recombinase/integrase</fullName>
    </submittedName>
</protein>
<dbReference type="PANTHER" id="PTHR30349">
    <property type="entry name" value="PHAGE INTEGRASE-RELATED"/>
    <property type="match status" value="1"/>
</dbReference>
<proteinExistence type="inferred from homology"/>
<evidence type="ECO:0000256" key="4">
    <source>
        <dbReference type="PROSITE-ProRule" id="PRU01248"/>
    </source>
</evidence>
<keyword evidence="8" id="KW-1185">Reference proteome</keyword>
<dbReference type="InterPro" id="IPR002104">
    <property type="entry name" value="Integrase_catalytic"/>
</dbReference>
<dbReference type="Pfam" id="PF00589">
    <property type="entry name" value="Phage_integrase"/>
    <property type="match status" value="1"/>
</dbReference>